<dbReference type="EMBL" id="NHMM01000006">
    <property type="protein sequence ID" value="OUT20995.1"/>
    <property type="molecule type" value="Genomic_DNA"/>
</dbReference>
<dbReference type="InterPro" id="IPR013810">
    <property type="entry name" value="Ribosomal_uS5_N"/>
</dbReference>
<evidence type="ECO:0000256" key="4">
    <source>
        <dbReference type="ARBA" id="ARBA00023128"/>
    </source>
</evidence>
<keyword evidence="5 8" id="KW-0687">Ribonucleoprotein</keyword>
<dbReference type="SUPFAM" id="SSF54768">
    <property type="entry name" value="dsRNA-binding domain-like"/>
    <property type="match status" value="1"/>
</dbReference>
<evidence type="ECO:0000259" key="11">
    <source>
        <dbReference type="PROSITE" id="PS50881"/>
    </source>
</evidence>
<feature type="compositionally biased region" description="Polar residues" evidence="10">
    <location>
        <begin position="66"/>
        <end position="84"/>
    </location>
</feature>
<dbReference type="GO" id="GO:0003735">
    <property type="term" value="F:structural constituent of ribosome"/>
    <property type="evidence" value="ECO:0007669"/>
    <property type="project" value="UniProtKB-UniRule"/>
</dbReference>
<dbReference type="FunFam" id="3.30.230.10:FF:000002">
    <property type="entry name" value="30S ribosomal protein S5"/>
    <property type="match status" value="1"/>
</dbReference>
<evidence type="ECO:0000313" key="12">
    <source>
        <dbReference type="EMBL" id="OUT20995.1"/>
    </source>
</evidence>
<dbReference type="GO" id="GO:0005743">
    <property type="term" value="C:mitochondrial inner membrane"/>
    <property type="evidence" value="ECO:0007669"/>
    <property type="project" value="UniProtKB-ARBA"/>
</dbReference>
<dbReference type="Pfam" id="PF03719">
    <property type="entry name" value="Ribosomal_S5_C"/>
    <property type="match status" value="1"/>
</dbReference>
<evidence type="ECO:0000256" key="10">
    <source>
        <dbReference type="SAM" id="MobiDB-lite"/>
    </source>
</evidence>
<evidence type="ECO:0000256" key="9">
    <source>
        <dbReference type="RuleBase" id="RU003823"/>
    </source>
</evidence>
<organism evidence="12 13">
    <name type="scientific">Pichia kudriavzevii</name>
    <name type="common">Yeast</name>
    <name type="synonym">Issatchenkia orientalis</name>
    <dbReference type="NCBI Taxonomy" id="4909"/>
    <lineage>
        <taxon>Eukaryota</taxon>
        <taxon>Fungi</taxon>
        <taxon>Dikarya</taxon>
        <taxon>Ascomycota</taxon>
        <taxon>Saccharomycotina</taxon>
        <taxon>Pichiomycetes</taxon>
        <taxon>Pichiales</taxon>
        <taxon>Pichiaceae</taxon>
        <taxon>Pichia</taxon>
    </lineage>
</organism>
<dbReference type="Gene3D" id="3.30.160.20">
    <property type="match status" value="1"/>
</dbReference>
<reference evidence="12 13" key="1">
    <citation type="submission" date="2017-05" db="EMBL/GenBank/DDBJ databases">
        <title>The Genome Sequence of Candida krusei Ckrusei653.</title>
        <authorList>
            <person name="Cuomo C."/>
            <person name="Forche A."/>
            <person name="Young S."/>
            <person name="Abouelleil A."/>
            <person name="Cao P."/>
            <person name="Chapman S."/>
            <person name="Cusick C."/>
            <person name="Shea T."/>
            <person name="Nusbaum C."/>
            <person name="Birren B."/>
        </authorList>
    </citation>
    <scope>NUCLEOTIDE SEQUENCE [LARGE SCALE GENOMIC DNA]</scope>
    <source>
        <strain evidence="12 13">Ckrusei653</strain>
    </source>
</reference>
<proteinExistence type="inferred from homology"/>
<dbReference type="AlphaFoldDB" id="A0A1Z8JK89"/>
<dbReference type="Proteomes" id="UP000195871">
    <property type="component" value="Unassembled WGS sequence"/>
</dbReference>
<name>A0A1Z8JK89_PICKU</name>
<dbReference type="FunFam" id="3.30.160.20:FF:000022">
    <property type="entry name" value="28S ribosomal protein S5, mitochondrial"/>
    <property type="match status" value="1"/>
</dbReference>
<feature type="compositionally biased region" description="Polar residues" evidence="10">
    <location>
        <begin position="101"/>
        <end position="111"/>
    </location>
</feature>
<dbReference type="GO" id="GO:0005763">
    <property type="term" value="C:mitochondrial small ribosomal subunit"/>
    <property type="evidence" value="ECO:0007669"/>
    <property type="project" value="UniProtKB-ARBA"/>
</dbReference>
<gene>
    <name evidence="12" type="ORF">CAS74_003992</name>
</gene>
<feature type="region of interest" description="Disordered" evidence="10">
    <location>
        <begin position="47"/>
        <end position="112"/>
    </location>
</feature>
<evidence type="ECO:0000256" key="2">
    <source>
        <dbReference type="ARBA" id="ARBA00008945"/>
    </source>
</evidence>
<feature type="domain" description="S5 DRBM" evidence="11">
    <location>
        <begin position="522"/>
        <end position="586"/>
    </location>
</feature>
<dbReference type="InterPro" id="IPR020568">
    <property type="entry name" value="Ribosomal_Su5_D2-typ_SF"/>
</dbReference>
<dbReference type="InterPro" id="IPR005324">
    <property type="entry name" value="Ribosomal_uS5_C"/>
</dbReference>
<keyword evidence="3 8" id="KW-0689">Ribosomal protein</keyword>
<evidence type="ECO:0000256" key="8">
    <source>
        <dbReference type="PROSITE-ProRule" id="PRU00268"/>
    </source>
</evidence>
<feature type="compositionally biased region" description="Basic and acidic residues" evidence="10">
    <location>
        <begin position="85"/>
        <end position="98"/>
    </location>
</feature>
<dbReference type="Pfam" id="PF00333">
    <property type="entry name" value="Ribosomal_S5"/>
    <property type="match status" value="1"/>
</dbReference>
<dbReference type="PANTHER" id="PTHR48277">
    <property type="entry name" value="MITOCHONDRIAL RIBOSOMAL PROTEIN S5"/>
    <property type="match status" value="1"/>
</dbReference>
<dbReference type="SUPFAM" id="SSF54211">
    <property type="entry name" value="Ribosomal protein S5 domain 2-like"/>
    <property type="match status" value="1"/>
</dbReference>
<comment type="subcellular location">
    <subcellularLocation>
        <location evidence="1">Mitochondrion</location>
    </subcellularLocation>
</comment>
<protein>
    <recommendedName>
        <fullName evidence="6">Small ribosomal subunit protein uS5m</fullName>
    </recommendedName>
    <alternativeName>
        <fullName evidence="7">28S ribosomal protein S5, mitochondrial</fullName>
    </alternativeName>
</protein>
<evidence type="ECO:0000256" key="5">
    <source>
        <dbReference type="ARBA" id="ARBA00023274"/>
    </source>
</evidence>
<dbReference type="InterPro" id="IPR014721">
    <property type="entry name" value="Ribsml_uS5_D2-typ_fold_subgr"/>
</dbReference>
<accession>A0A1Z8JK89</accession>
<dbReference type="VEuPathDB" id="FungiDB:C5L36_0B08410"/>
<dbReference type="PANTHER" id="PTHR48277:SF1">
    <property type="entry name" value="MITOCHONDRIAL RIBOSOMAL PROTEIN S5"/>
    <property type="match status" value="1"/>
</dbReference>
<keyword evidence="4" id="KW-0496">Mitochondrion</keyword>
<dbReference type="Gene3D" id="3.30.230.10">
    <property type="match status" value="1"/>
</dbReference>
<dbReference type="GO" id="GO:0003723">
    <property type="term" value="F:RNA binding"/>
    <property type="evidence" value="ECO:0007669"/>
    <property type="project" value="InterPro"/>
</dbReference>
<dbReference type="VEuPathDB" id="FungiDB:C5L36_0B08420"/>
<evidence type="ECO:0000256" key="6">
    <source>
        <dbReference type="ARBA" id="ARBA00039335"/>
    </source>
</evidence>
<dbReference type="GO" id="GO:0006412">
    <property type="term" value="P:translation"/>
    <property type="evidence" value="ECO:0007669"/>
    <property type="project" value="InterPro"/>
</dbReference>
<comment type="similarity">
    <text evidence="2 9">Belongs to the universal ribosomal protein uS5 family.</text>
</comment>
<evidence type="ECO:0000256" key="7">
    <source>
        <dbReference type="ARBA" id="ARBA00041606"/>
    </source>
</evidence>
<dbReference type="InterPro" id="IPR000851">
    <property type="entry name" value="Ribosomal_uS5"/>
</dbReference>
<evidence type="ECO:0000313" key="13">
    <source>
        <dbReference type="Proteomes" id="UP000195871"/>
    </source>
</evidence>
<comment type="caution">
    <text evidence="12">The sequence shown here is derived from an EMBL/GenBank/DDBJ whole genome shotgun (WGS) entry which is preliminary data.</text>
</comment>
<evidence type="ECO:0000256" key="3">
    <source>
        <dbReference type="ARBA" id="ARBA00022980"/>
    </source>
</evidence>
<dbReference type="PROSITE" id="PS50881">
    <property type="entry name" value="S5_DSRBD"/>
    <property type="match status" value="1"/>
</dbReference>
<evidence type="ECO:0000256" key="1">
    <source>
        <dbReference type="ARBA" id="ARBA00004173"/>
    </source>
</evidence>
<sequence length="686" mass="77517">MFRGGLRSYVQVKHMATHASQAAPAGADATASQEKMSGLLEKLASITQAPAKARTNRNSDGRRDNASFNGNKRTPRRNGNNPQQRDNRNSQERSDRRGGYKSNSRTVQTVSHFDRIKNPKKTVAESSKSQGSFINEKGLSFAELQEQRAFYIRRKLQSESNIVPTTPEIQIFNFEYSRAVHKTLKYAPRENPFTSFKEPRNEFQFETVSREELELSKDKMGYDAKSRLLRALETICNRRGYKLLDHAKSNVQYLPLTANLYPFANTTLPNNLKRPHASLKSLTNVAPEEIKSTIESVVLGHRNELKFDEKQNFKTAQLRVNAQVVVNALNRNAQLQVDNLHHSIANVALGNGPVKSLPKAILPPKKVSIYDTLHLNKRNMLANMSRRMFTTSRLIFQKEVSSLDPKKVNHMQYLLKYYDPETVDSILKAESAIDPKHLAKRQLNPVQFAPHFMTDFTEKSDYFDHKVQQPNTFTQISQPNEVDVPKDQILDVEGNAKRSELGELAKKLSLATGFNERYIMGLKVKTLILKTVRNQTSKGKINSFYALVCAGDGNGMLGIGEGKDPEEPGNAILKAHWQAVKNLVKVPRLEDRTIFGNIENKYGASVVHLRSAPPGSGLRCNPMVFELAQCAGIKDLSSKVYRSRNRMNVVKCTIEALLKQKTTEEMALERGKKVVDLRKVYYSVEK</sequence>